<dbReference type="GO" id="GO:0005615">
    <property type="term" value="C:extracellular space"/>
    <property type="evidence" value="ECO:0007669"/>
    <property type="project" value="InterPro"/>
</dbReference>
<comment type="similarity">
    <text evidence="3">Belongs to the metallo-dependent hydrolases superfamily. Adenosine and AMP deaminases family. ADGF subfamily.</text>
</comment>
<keyword evidence="9" id="KW-0378">Hydrolase</keyword>
<dbReference type="Pfam" id="PF08451">
    <property type="entry name" value="A_deaminase_N"/>
    <property type="match status" value="1"/>
</dbReference>
<evidence type="ECO:0000256" key="9">
    <source>
        <dbReference type="ARBA" id="ARBA00022801"/>
    </source>
</evidence>
<evidence type="ECO:0000256" key="2">
    <source>
        <dbReference type="ARBA" id="ARBA00004613"/>
    </source>
</evidence>
<keyword evidence="7" id="KW-0479">Metal-binding</keyword>
<keyword evidence="8 11" id="KW-0732">Signal</keyword>
<comment type="caution">
    <text evidence="14">The sequence shown here is derived from an EMBL/GenBank/DDBJ whole genome shotgun (WGS) entry which is preliminary data.</text>
</comment>
<evidence type="ECO:0000313" key="15">
    <source>
        <dbReference type="Proteomes" id="UP000801492"/>
    </source>
</evidence>
<dbReference type="PANTHER" id="PTHR11409">
    <property type="entry name" value="ADENOSINE DEAMINASE"/>
    <property type="match status" value="1"/>
</dbReference>
<dbReference type="InterPro" id="IPR006330">
    <property type="entry name" value="Ado/ade_deaminase"/>
</dbReference>
<gene>
    <name evidence="14" type="ORF">ILUMI_07904</name>
</gene>
<comment type="cofactor">
    <cofactor evidence="1">
        <name>Zn(2+)</name>
        <dbReference type="ChEBI" id="CHEBI:29105"/>
    </cofactor>
</comment>
<evidence type="ECO:0000256" key="5">
    <source>
        <dbReference type="ARBA" id="ARBA00018099"/>
    </source>
</evidence>
<dbReference type="CDD" id="cd01321">
    <property type="entry name" value="ADGF"/>
    <property type="match status" value="1"/>
</dbReference>
<dbReference type="Pfam" id="PF00962">
    <property type="entry name" value="A_deaminase"/>
    <property type="match status" value="1"/>
</dbReference>
<dbReference type="InterPro" id="IPR006331">
    <property type="entry name" value="ADGF"/>
</dbReference>
<dbReference type="InterPro" id="IPR013659">
    <property type="entry name" value="A_deaminase_N"/>
</dbReference>
<dbReference type="InterPro" id="IPR032466">
    <property type="entry name" value="Metal_Hydrolase"/>
</dbReference>
<accession>A0A8K0D7W1</accession>
<evidence type="ECO:0000256" key="8">
    <source>
        <dbReference type="ARBA" id="ARBA00022729"/>
    </source>
</evidence>
<organism evidence="14 15">
    <name type="scientific">Ignelater luminosus</name>
    <name type="common">Cucubano</name>
    <name type="synonym">Pyrophorus luminosus</name>
    <dbReference type="NCBI Taxonomy" id="2038154"/>
    <lineage>
        <taxon>Eukaryota</taxon>
        <taxon>Metazoa</taxon>
        <taxon>Ecdysozoa</taxon>
        <taxon>Arthropoda</taxon>
        <taxon>Hexapoda</taxon>
        <taxon>Insecta</taxon>
        <taxon>Pterygota</taxon>
        <taxon>Neoptera</taxon>
        <taxon>Endopterygota</taxon>
        <taxon>Coleoptera</taxon>
        <taxon>Polyphaga</taxon>
        <taxon>Elateriformia</taxon>
        <taxon>Elateroidea</taxon>
        <taxon>Elateridae</taxon>
        <taxon>Agrypninae</taxon>
        <taxon>Pyrophorini</taxon>
        <taxon>Ignelater</taxon>
    </lineage>
</organism>
<evidence type="ECO:0000256" key="10">
    <source>
        <dbReference type="ARBA" id="ARBA00047764"/>
    </source>
</evidence>
<dbReference type="EC" id="3.5.4.4" evidence="4"/>
<feature type="domain" description="Adenosine/AMP deaminase N-terminal" evidence="13">
    <location>
        <begin position="13"/>
        <end position="95"/>
    </location>
</feature>
<dbReference type="OrthoDB" id="7202371at2759"/>
<evidence type="ECO:0000256" key="11">
    <source>
        <dbReference type="SAM" id="SignalP"/>
    </source>
</evidence>
<dbReference type="PANTHER" id="PTHR11409:SF39">
    <property type="entry name" value="ADENOSINE DEAMINASE 2"/>
    <property type="match status" value="1"/>
</dbReference>
<proteinExistence type="inferred from homology"/>
<evidence type="ECO:0000313" key="14">
    <source>
        <dbReference type="EMBL" id="KAF2898263.1"/>
    </source>
</evidence>
<evidence type="ECO:0000256" key="1">
    <source>
        <dbReference type="ARBA" id="ARBA00001947"/>
    </source>
</evidence>
<dbReference type="InterPro" id="IPR001365">
    <property type="entry name" value="A_deaminase_dom"/>
</dbReference>
<evidence type="ECO:0000256" key="3">
    <source>
        <dbReference type="ARBA" id="ARBA00006083"/>
    </source>
</evidence>
<evidence type="ECO:0000259" key="12">
    <source>
        <dbReference type="Pfam" id="PF00962"/>
    </source>
</evidence>
<protein>
    <recommendedName>
        <fullName evidence="5">Adenosine deaminase</fullName>
        <ecNumber evidence="4">3.5.4.4</ecNumber>
    </recommendedName>
</protein>
<dbReference type="GO" id="GO:0004000">
    <property type="term" value="F:adenosine deaminase activity"/>
    <property type="evidence" value="ECO:0007669"/>
    <property type="project" value="InterPro"/>
</dbReference>
<dbReference type="Gene3D" id="3.20.20.140">
    <property type="entry name" value="Metal-dependent hydrolases"/>
    <property type="match status" value="1"/>
</dbReference>
<dbReference type="GO" id="GO:0006154">
    <property type="term" value="P:adenosine catabolic process"/>
    <property type="evidence" value="ECO:0007669"/>
    <property type="project" value="InterPro"/>
</dbReference>
<dbReference type="GO" id="GO:0046872">
    <property type="term" value="F:metal ion binding"/>
    <property type="evidence" value="ECO:0007669"/>
    <property type="project" value="UniProtKB-KW"/>
</dbReference>
<dbReference type="SUPFAM" id="SSF51556">
    <property type="entry name" value="Metallo-dependent hydrolases"/>
    <property type="match status" value="1"/>
</dbReference>
<sequence>MWQNNFLILLTLLLINQVCSDYLSTRNEILRAEKSMAVGGSITLTNKEKEANEILLRVKQKELQGVQEDIAKFPPARHFFVMKKDVEKSKLFSILQKLPKGGSLHTHLTASVSLDYVFTSIVSRENLHGCVINGRLKVKFFEKGKTNNLCKWEPIKDLRKKQATSDAWIKSQISLIHEGNPSNAYNSAHNVWNTFINTFATVYDMLAYKPVFQDYLYQALQEFYEDKVFYVEFRVNFPELYELNGTVYGYSEFLQTFSDVVQRFKREHPGFIGAKMIYAPNRALNATQLEQALSTYTTLQKSHPNVLAGFDLVGCEEIGTPLFNFYQQFNKAQNNINFFFHAGETNWYGFDVDKNLIDAVLLGSKRIGHGYALLKHPKVLEMVKQKDIAIELSPISNQVLMLVDDSRNHPATGLIAQGFPIVVCNDDPGFWGAKGLSYDWYMVYMGMASKDAGLEFLKQLALNSLKYSSLPENEKNQAIRDWNVSWEKFIDDLIKDKAKYQ</sequence>
<dbReference type="FunFam" id="3.20.20.140:FF:000017">
    <property type="entry name" value="Adenosine deaminase 2"/>
    <property type="match status" value="1"/>
</dbReference>
<dbReference type="GO" id="GO:0046103">
    <property type="term" value="P:inosine biosynthetic process"/>
    <property type="evidence" value="ECO:0007669"/>
    <property type="project" value="TreeGrafter"/>
</dbReference>
<reference evidence="14" key="1">
    <citation type="submission" date="2019-08" db="EMBL/GenBank/DDBJ databases">
        <title>The genome of the North American firefly Photinus pyralis.</title>
        <authorList>
            <consortium name="Photinus pyralis genome working group"/>
            <person name="Fallon T.R."/>
            <person name="Sander Lower S.E."/>
            <person name="Weng J.-K."/>
        </authorList>
    </citation>
    <scope>NUCLEOTIDE SEQUENCE</scope>
    <source>
        <strain evidence="14">TRF0915ILg1</strain>
        <tissue evidence="14">Whole body</tissue>
    </source>
</reference>
<comment type="catalytic activity">
    <reaction evidence="10">
        <text>adenosine + H2O + H(+) = inosine + NH4(+)</text>
        <dbReference type="Rhea" id="RHEA:24408"/>
        <dbReference type="ChEBI" id="CHEBI:15377"/>
        <dbReference type="ChEBI" id="CHEBI:15378"/>
        <dbReference type="ChEBI" id="CHEBI:16335"/>
        <dbReference type="ChEBI" id="CHEBI:17596"/>
        <dbReference type="ChEBI" id="CHEBI:28938"/>
        <dbReference type="EC" id="3.5.4.4"/>
    </reaction>
</comment>
<dbReference type="NCBIfam" id="TIGR01431">
    <property type="entry name" value="adm_rel"/>
    <property type="match status" value="1"/>
</dbReference>
<feature type="chain" id="PRO_5035454248" description="Adenosine deaminase" evidence="11">
    <location>
        <begin position="21"/>
        <end position="501"/>
    </location>
</feature>
<feature type="signal peptide" evidence="11">
    <location>
        <begin position="1"/>
        <end position="20"/>
    </location>
</feature>
<evidence type="ECO:0000256" key="6">
    <source>
        <dbReference type="ARBA" id="ARBA00022525"/>
    </source>
</evidence>
<dbReference type="AlphaFoldDB" id="A0A8K0D7W1"/>
<evidence type="ECO:0000259" key="13">
    <source>
        <dbReference type="Pfam" id="PF08451"/>
    </source>
</evidence>
<keyword evidence="15" id="KW-1185">Reference proteome</keyword>
<comment type="subcellular location">
    <subcellularLocation>
        <location evidence="2">Secreted</location>
    </subcellularLocation>
</comment>
<name>A0A8K0D7W1_IGNLU</name>
<evidence type="ECO:0000256" key="4">
    <source>
        <dbReference type="ARBA" id="ARBA00012784"/>
    </source>
</evidence>
<dbReference type="Proteomes" id="UP000801492">
    <property type="component" value="Unassembled WGS sequence"/>
</dbReference>
<evidence type="ECO:0000256" key="7">
    <source>
        <dbReference type="ARBA" id="ARBA00022723"/>
    </source>
</evidence>
<feature type="domain" description="Adenosine deaminase" evidence="12">
    <location>
        <begin position="187"/>
        <end position="477"/>
    </location>
</feature>
<dbReference type="EMBL" id="VTPC01003610">
    <property type="protein sequence ID" value="KAF2898263.1"/>
    <property type="molecule type" value="Genomic_DNA"/>
</dbReference>
<keyword evidence="6" id="KW-0964">Secreted</keyword>